<accession>M3FFF1</accession>
<dbReference type="BioCyc" id="LBOR1193007:G11KN-4507-MONOMER"/>
<evidence type="ECO:0000256" key="1">
    <source>
        <dbReference type="ARBA" id="ARBA00022679"/>
    </source>
</evidence>
<proteinExistence type="predicted"/>
<dbReference type="PANTHER" id="PTHR46401">
    <property type="entry name" value="GLYCOSYLTRANSFERASE WBBK-RELATED"/>
    <property type="match status" value="1"/>
</dbReference>
<protein>
    <submittedName>
        <fullName evidence="3">Glycosyltransferase, group 1 family protein</fullName>
    </submittedName>
</protein>
<evidence type="ECO:0000259" key="2">
    <source>
        <dbReference type="Pfam" id="PF00534"/>
    </source>
</evidence>
<organism evidence="3 4">
    <name type="scientific">Leptospira borgpetersenii str. 200701203</name>
    <dbReference type="NCBI Taxonomy" id="1193007"/>
    <lineage>
        <taxon>Bacteria</taxon>
        <taxon>Pseudomonadati</taxon>
        <taxon>Spirochaetota</taxon>
        <taxon>Spirochaetia</taxon>
        <taxon>Leptospirales</taxon>
        <taxon>Leptospiraceae</taxon>
        <taxon>Leptospira</taxon>
    </lineage>
</organism>
<name>M3FFF1_LEPBO</name>
<dbReference type="Gene3D" id="3.40.50.2000">
    <property type="entry name" value="Glycogen Phosphorylase B"/>
    <property type="match status" value="1"/>
</dbReference>
<dbReference type="GO" id="GO:0016757">
    <property type="term" value="F:glycosyltransferase activity"/>
    <property type="evidence" value="ECO:0007669"/>
    <property type="project" value="InterPro"/>
</dbReference>
<feature type="domain" description="Glycosyl transferase family 1" evidence="2">
    <location>
        <begin position="3"/>
        <end position="124"/>
    </location>
</feature>
<sequence length="161" mass="18353">MLEGFLSLKSDLQEKYVLEFAGRFDTEEEKSIFEERIEGKKNIRYHGLIDDEKKKELFEKTHIFCLPTMFFEGQPISILEAYAAGCVVITTGQSGILDIFTDQINGFRIQENSSESITKILSDLPVKQKSLLKIALYNNQSAVEKYRVGIYTSNLKDVIGL</sequence>
<comment type="caution">
    <text evidence="3">The sequence shown here is derived from an EMBL/GenBank/DDBJ whole genome shotgun (WGS) entry which is preliminary data.</text>
</comment>
<dbReference type="AlphaFoldDB" id="M3FFF1"/>
<dbReference type="Pfam" id="PF00534">
    <property type="entry name" value="Glycos_transf_1"/>
    <property type="match status" value="1"/>
</dbReference>
<dbReference type="EMBL" id="AKWO02000044">
    <property type="protein sequence ID" value="EMG00588.1"/>
    <property type="molecule type" value="Genomic_DNA"/>
</dbReference>
<keyword evidence="1 3" id="KW-0808">Transferase</keyword>
<evidence type="ECO:0000313" key="4">
    <source>
        <dbReference type="Proteomes" id="UP000011783"/>
    </source>
</evidence>
<gene>
    <name evidence="3" type="ORF">LEP1GSC123_1327</name>
</gene>
<reference evidence="3 4" key="1">
    <citation type="submission" date="2013-01" db="EMBL/GenBank/DDBJ databases">
        <authorList>
            <person name="Harkins D.M."/>
            <person name="Durkin A.S."/>
            <person name="Brinkac L.M."/>
            <person name="Haft D.H."/>
            <person name="Selengut J.D."/>
            <person name="Sanka R."/>
            <person name="DePew J."/>
            <person name="Purushe J."/>
            <person name="Picardeau M."/>
            <person name="Werts C."/>
            <person name="Goarant C."/>
            <person name="Vinetz J.M."/>
            <person name="Sutton G.G."/>
            <person name="Nierman W.C."/>
            <person name="Fouts D.E."/>
        </authorList>
    </citation>
    <scope>NUCLEOTIDE SEQUENCE [LARGE SCALE GENOMIC DNA]</scope>
    <source>
        <strain evidence="3 4">200701203</strain>
    </source>
</reference>
<dbReference type="PANTHER" id="PTHR46401:SF2">
    <property type="entry name" value="GLYCOSYLTRANSFERASE WBBK-RELATED"/>
    <property type="match status" value="1"/>
</dbReference>
<dbReference type="InterPro" id="IPR001296">
    <property type="entry name" value="Glyco_trans_1"/>
</dbReference>
<dbReference type="SUPFAM" id="SSF53756">
    <property type="entry name" value="UDP-Glycosyltransferase/glycogen phosphorylase"/>
    <property type="match status" value="1"/>
</dbReference>
<dbReference type="Proteomes" id="UP000011783">
    <property type="component" value="Unassembled WGS sequence"/>
</dbReference>
<evidence type="ECO:0000313" key="3">
    <source>
        <dbReference type="EMBL" id="EMG00588.1"/>
    </source>
</evidence>